<dbReference type="InterPro" id="IPR022002">
    <property type="entry name" value="ChsH2_Znr"/>
</dbReference>
<dbReference type="AlphaFoldDB" id="A0A5D0TRP2"/>
<evidence type="ECO:0008006" key="5">
    <source>
        <dbReference type="Google" id="ProtNLM"/>
    </source>
</evidence>
<dbReference type="Gene3D" id="6.10.30.10">
    <property type="match status" value="1"/>
</dbReference>
<evidence type="ECO:0000313" key="4">
    <source>
        <dbReference type="Proteomes" id="UP000322634"/>
    </source>
</evidence>
<sequence>MSEPVEAAPHKGYVERLDKGVLAYQRCDDCRAAVFHPRVTCPGCGSGRLAWRESAGLGTVYATSALARRDADSYSVALVDLDEGFRMMSSVVGVPADAVRIGMRVRARVEPRDGDREPRPVFVPAEFVPEEFVPEEARDGS</sequence>
<keyword evidence="4" id="KW-1185">Reference proteome</keyword>
<evidence type="ECO:0000259" key="1">
    <source>
        <dbReference type="Pfam" id="PF01796"/>
    </source>
</evidence>
<feature type="domain" description="ChsH2 C-terminal OB-fold" evidence="1">
    <location>
        <begin position="51"/>
        <end position="109"/>
    </location>
</feature>
<name>A0A5D0TRP2_9ACTN</name>
<dbReference type="InterPro" id="IPR052513">
    <property type="entry name" value="Thioester_dehydratase-like"/>
</dbReference>
<dbReference type="Pfam" id="PF01796">
    <property type="entry name" value="OB_ChsH2_C"/>
    <property type="match status" value="1"/>
</dbReference>
<dbReference type="InterPro" id="IPR002878">
    <property type="entry name" value="ChsH2_C"/>
</dbReference>
<dbReference type="OrthoDB" id="7470921at2"/>
<feature type="domain" description="ChsH2 rubredoxin-like zinc ribbon" evidence="2">
    <location>
        <begin position="15"/>
        <end position="49"/>
    </location>
</feature>
<reference evidence="3 4" key="1">
    <citation type="submission" date="2019-08" db="EMBL/GenBank/DDBJ databases">
        <title>Actinomadura sp. nov. CYP1-5 isolated from mountain soil.</title>
        <authorList>
            <person name="Songsumanus A."/>
            <person name="Kuncharoen N."/>
            <person name="Kudo T."/>
            <person name="Yuki M."/>
            <person name="Igarashi Y."/>
            <person name="Tanasupawat S."/>
        </authorList>
    </citation>
    <scope>NUCLEOTIDE SEQUENCE [LARGE SCALE GENOMIC DNA]</scope>
    <source>
        <strain evidence="3 4">GKU157</strain>
    </source>
</reference>
<dbReference type="SUPFAM" id="SSF50249">
    <property type="entry name" value="Nucleic acid-binding proteins"/>
    <property type="match status" value="1"/>
</dbReference>
<dbReference type="PANTHER" id="PTHR34075">
    <property type="entry name" value="BLR3430 PROTEIN"/>
    <property type="match status" value="1"/>
</dbReference>
<gene>
    <name evidence="3" type="ORF">FXF65_36520</name>
</gene>
<proteinExistence type="predicted"/>
<organism evidence="3 4">
    <name type="scientific">Actinomadura syzygii</name>
    <dbReference type="NCBI Taxonomy" id="1427538"/>
    <lineage>
        <taxon>Bacteria</taxon>
        <taxon>Bacillati</taxon>
        <taxon>Actinomycetota</taxon>
        <taxon>Actinomycetes</taxon>
        <taxon>Streptosporangiales</taxon>
        <taxon>Thermomonosporaceae</taxon>
        <taxon>Actinomadura</taxon>
    </lineage>
</organism>
<dbReference type="RefSeq" id="WP_148354640.1">
    <property type="nucleotide sequence ID" value="NZ_JBHSBF010000032.1"/>
</dbReference>
<comment type="caution">
    <text evidence="3">The sequence shown here is derived from an EMBL/GenBank/DDBJ whole genome shotgun (WGS) entry which is preliminary data.</text>
</comment>
<evidence type="ECO:0000259" key="2">
    <source>
        <dbReference type="Pfam" id="PF12172"/>
    </source>
</evidence>
<dbReference type="InterPro" id="IPR012340">
    <property type="entry name" value="NA-bd_OB-fold"/>
</dbReference>
<dbReference type="PANTHER" id="PTHR34075:SF5">
    <property type="entry name" value="BLR3430 PROTEIN"/>
    <property type="match status" value="1"/>
</dbReference>
<dbReference type="Proteomes" id="UP000322634">
    <property type="component" value="Unassembled WGS sequence"/>
</dbReference>
<protein>
    <recommendedName>
        <fullName evidence="5">DNA-binding protein</fullName>
    </recommendedName>
</protein>
<accession>A0A5D0TRP2</accession>
<dbReference type="Pfam" id="PF12172">
    <property type="entry name" value="zf-ChsH2"/>
    <property type="match status" value="1"/>
</dbReference>
<dbReference type="EMBL" id="VSFF01000015">
    <property type="protein sequence ID" value="TYC09021.1"/>
    <property type="molecule type" value="Genomic_DNA"/>
</dbReference>
<evidence type="ECO:0000313" key="3">
    <source>
        <dbReference type="EMBL" id="TYC09021.1"/>
    </source>
</evidence>